<dbReference type="GO" id="GO:0000049">
    <property type="term" value="F:tRNA binding"/>
    <property type="evidence" value="ECO:0007669"/>
    <property type="project" value="UniProtKB-KW"/>
</dbReference>
<evidence type="ECO:0000256" key="2">
    <source>
        <dbReference type="ARBA" id="ARBA00022555"/>
    </source>
</evidence>
<dbReference type="Proteomes" id="UP000747791">
    <property type="component" value="Unassembled WGS sequence"/>
</dbReference>
<keyword evidence="7" id="KW-0694">RNA-binding</keyword>
<evidence type="ECO:0000256" key="6">
    <source>
        <dbReference type="ARBA" id="ARBA00022840"/>
    </source>
</evidence>
<dbReference type="FunFam" id="3.40.50.620:FF:000115">
    <property type="entry name" value="tRNA-specific 2-thiouridylase MnmA"/>
    <property type="match status" value="1"/>
</dbReference>
<evidence type="ECO:0000256" key="9">
    <source>
        <dbReference type="ARBA" id="ARBA00051542"/>
    </source>
</evidence>
<dbReference type="InterPro" id="IPR004506">
    <property type="entry name" value="MnmA-like"/>
</dbReference>
<keyword evidence="8" id="KW-1015">Disulfide bond</keyword>
<dbReference type="CDD" id="cd01998">
    <property type="entry name" value="MnmA_TRMU-like"/>
    <property type="match status" value="1"/>
</dbReference>
<keyword evidence="5" id="KW-0547">Nucleotide-binding</keyword>
<evidence type="ECO:0000256" key="1">
    <source>
        <dbReference type="ARBA" id="ARBA00011949"/>
    </source>
</evidence>
<evidence type="ECO:0000256" key="4">
    <source>
        <dbReference type="ARBA" id="ARBA00022694"/>
    </source>
</evidence>
<evidence type="ECO:0000259" key="10">
    <source>
        <dbReference type="Pfam" id="PF20258"/>
    </source>
</evidence>
<dbReference type="Pfam" id="PF03054">
    <property type="entry name" value="tRNA_Me_trans"/>
    <property type="match status" value="1"/>
</dbReference>
<dbReference type="EC" id="2.8.1.13" evidence="1"/>
<keyword evidence="2" id="KW-0820">tRNA-binding</keyword>
<evidence type="ECO:0000256" key="8">
    <source>
        <dbReference type="ARBA" id="ARBA00023157"/>
    </source>
</evidence>
<name>A0A966HUC7_9PROT</name>
<dbReference type="Gene3D" id="3.40.50.620">
    <property type="entry name" value="HUPs"/>
    <property type="match status" value="1"/>
</dbReference>
<dbReference type="AlphaFoldDB" id="A0A966HUC7"/>
<comment type="catalytic activity">
    <reaction evidence="9">
        <text>S-sulfanyl-L-cysteinyl-[protein] + uridine(34) in tRNA + AH2 + ATP = 2-thiouridine(34) in tRNA + L-cysteinyl-[protein] + A + AMP + diphosphate + H(+)</text>
        <dbReference type="Rhea" id="RHEA:47032"/>
        <dbReference type="Rhea" id="RHEA-COMP:10131"/>
        <dbReference type="Rhea" id="RHEA-COMP:11726"/>
        <dbReference type="Rhea" id="RHEA-COMP:11727"/>
        <dbReference type="Rhea" id="RHEA-COMP:11728"/>
        <dbReference type="ChEBI" id="CHEBI:13193"/>
        <dbReference type="ChEBI" id="CHEBI:15378"/>
        <dbReference type="ChEBI" id="CHEBI:17499"/>
        <dbReference type="ChEBI" id="CHEBI:29950"/>
        <dbReference type="ChEBI" id="CHEBI:30616"/>
        <dbReference type="ChEBI" id="CHEBI:33019"/>
        <dbReference type="ChEBI" id="CHEBI:61963"/>
        <dbReference type="ChEBI" id="CHEBI:65315"/>
        <dbReference type="ChEBI" id="CHEBI:87170"/>
        <dbReference type="ChEBI" id="CHEBI:456215"/>
        <dbReference type="EC" id="2.8.1.13"/>
    </reaction>
</comment>
<dbReference type="SUPFAM" id="SSF52402">
    <property type="entry name" value="Adenine nucleotide alpha hydrolases-like"/>
    <property type="match status" value="1"/>
</dbReference>
<sequence length="291" mass="32666">MTTMLKTELTKNLLGLDKPPSETKVVVAMSGGVDSSVVAGLMKMNGYQVIGMTLQLYDYAQINKKPGTCCAGQDIYDAKRVSEKLDIDHYVLNYESKFKNEVIEKFADSYLRGETPIPCVNCNQTVKFRDLFESAKNLKADALITGHYVKKIIDNNISKMYRPKDLNRDQTYFLFATTQEQLNYLHFPLGDLPKEETRIIAKKLNLEVADKPDSQDICFVPDGKQNDFNENIFVKVRSTGKLIESKLDVNTGVVTFEKGEYGVSPGQACVFYKPDQAGIRVLGGGWIRATE</sequence>
<keyword evidence="3" id="KW-0808">Transferase</keyword>
<reference evidence="11" key="1">
    <citation type="submission" date="2018-10" db="EMBL/GenBank/DDBJ databases">
        <title>Iterative Subtractive Binning of Freshwater Chronoseries Metagenomes Recovers Nearly Complete Genomes from over Four Hundred Novel Species.</title>
        <authorList>
            <person name="Rodriguez-R L.M."/>
            <person name="Tsementzi D."/>
            <person name="Luo C."/>
            <person name="Konstantinidis K.T."/>
        </authorList>
    </citation>
    <scope>NUCLEOTIDE SEQUENCE</scope>
    <source>
        <strain evidence="11">WB8_2A_004</strain>
    </source>
</reference>
<gene>
    <name evidence="11" type="ORF">EBX74_02645</name>
</gene>
<keyword evidence="4" id="KW-0819">tRNA processing</keyword>
<dbReference type="InterPro" id="IPR014729">
    <property type="entry name" value="Rossmann-like_a/b/a_fold"/>
</dbReference>
<evidence type="ECO:0000313" key="12">
    <source>
        <dbReference type="Proteomes" id="UP000747791"/>
    </source>
</evidence>
<dbReference type="Pfam" id="PF20258">
    <property type="entry name" value="tRNA_Me_trans_C"/>
    <property type="match status" value="1"/>
</dbReference>
<evidence type="ECO:0000256" key="5">
    <source>
        <dbReference type="ARBA" id="ARBA00022741"/>
    </source>
</evidence>
<dbReference type="GO" id="GO:0005524">
    <property type="term" value="F:ATP binding"/>
    <property type="evidence" value="ECO:0007669"/>
    <property type="project" value="UniProtKB-KW"/>
</dbReference>
<dbReference type="InterPro" id="IPR046885">
    <property type="entry name" value="MnmA-like_C"/>
</dbReference>
<dbReference type="GO" id="GO:0103016">
    <property type="term" value="F:tRNA-uridine 2-sulfurtransferase activity"/>
    <property type="evidence" value="ECO:0007669"/>
    <property type="project" value="UniProtKB-EC"/>
</dbReference>
<dbReference type="GO" id="GO:0002143">
    <property type="term" value="P:tRNA wobble position uridine thiolation"/>
    <property type="evidence" value="ECO:0007669"/>
    <property type="project" value="TreeGrafter"/>
</dbReference>
<feature type="domain" description="tRNA-specific 2-thiouridylase MnmA-like C-terminal" evidence="10">
    <location>
        <begin position="227"/>
        <end position="287"/>
    </location>
</feature>
<comment type="caution">
    <text evidence="11">The sequence shown here is derived from an EMBL/GenBank/DDBJ whole genome shotgun (WGS) entry which is preliminary data.</text>
</comment>
<keyword evidence="6" id="KW-0067">ATP-binding</keyword>
<proteinExistence type="predicted"/>
<evidence type="ECO:0000256" key="7">
    <source>
        <dbReference type="ARBA" id="ARBA00022884"/>
    </source>
</evidence>
<dbReference type="PANTHER" id="PTHR11933:SF5">
    <property type="entry name" value="MITOCHONDRIAL TRNA-SPECIFIC 2-THIOURIDYLASE 1"/>
    <property type="match status" value="1"/>
</dbReference>
<dbReference type="PANTHER" id="PTHR11933">
    <property type="entry name" value="TRNA 5-METHYLAMINOMETHYL-2-THIOURIDYLATE -METHYLTRANSFERASE"/>
    <property type="match status" value="1"/>
</dbReference>
<evidence type="ECO:0000256" key="3">
    <source>
        <dbReference type="ARBA" id="ARBA00022679"/>
    </source>
</evidence>
<dbReference type="EMBL" id="RGOB01000062">
    <property type="protein sequence ID" value="NCU53187.1"/>
    <property type="molecule type" value="Genomic_DNA"/>
</dbReference>
<organism evidence="11 12">
    <name type="scientific">Candidatus Fonsibacter lacus</name>
    <dbReference type="NCBI Taxonomy" id="2576439"/>
    <lineage>
        <taxon>Bacteria</taxon>
        <taxon>Pseudomonadati</taxon>
        <taxon>Pseudomonadota</taxon>
        <taxon>Alphaproteobacteria</taxon>
        <taxon>Candidatus Pelagibacterales</taxon>
        <taxon>Candidatus Pelagibacterales incertae sedis</taxon>
        <taxon>Candidatus Fonsibacter</taxon>
    </lineage>
</organism>
<protein>
    <recommendedName>
        <fullName evidence="1">tRNA-uridine 2-sulfurtransferase</fullName>
        <ecNumber evidence="1">2.8.1.13</ecNumber>
    </recommendedName>
</protein>
<evidence type="ECO:0000313" key="11">
    <source>
        <dbReference type="EMBL" id="NCU53187.1"/>
    </source>
</evidence>
<accession>A0A966HUC7</accession>